<keyword evidence="2" id="KW-1185">Reference proteome</keyword>
<name>A0ACC0Y343_9ROSI</name>
<dbReference type="Proteomes" id="UP001163603">
    <property type="component" value="Chromosome 9"/>
</dbReference>
<proteinExistence type="predicted"/>
<organism evidence="1 2">
    <name type="scientific">Pistacia integerrima</name>
    <dbReference type="NCBI Taxonomy" id="434235"/>
    <lineage>
        <taxon>Eukaryota</taxon>
        <taxon>Viridiplantae</taxon>
        <taxon>Streptophyta</taxon>
        <taxon>Embryophyta</taxon>
        <taxon>Tracheophyta</taxon>
        <taxon>Spermatophyta</taxon>
        <taxon>Magnoliopsida</taxon>
        <taxon>eudicotyledons</taxon>
        <taxon>Gunneridae</taxon>
        <taxon>Pentapetalae</taxon>
        <taxon>rosids</taxon>
        <taxon>malvids</taxon>
        <taxon>Sapindales</taxon>
        <taxon>Anacardiaceae</taxon>
        <taxon>Pistacia</taxon>
    </lineage>
</organism>
<gene>
    <name evidence="1" type="ORF">Pint_35534</name>
</gene>
<accession>A0ACC0Y343</accession>
<protein>
    <submittedName>
        <fullName evidence="1">Uncharacterized protein</fullName>
    </submittedName>
</protein>
<reference evidence="2" key="1">
    <citation type="journal article" date="2023" name="G3 (Bethesda)">
        <title>Genome assembly and association tests identify interacting loci associated with vigor, precocity, and sex in interspecific pistachio rootstocks.</title>
        <authorList>
            <person name="Palmer W."/>
            <person name="Jacygrad E."/>
            <person name="Sagayaradj S."/>
            <person name="Cavanaugh K."/>
            <person name="Han R."/>
            <person name="Bertier L."/>
            <person name="Beede B."/>
            <person name="Kafkas S."/>
            <person name="Golino D."/>
            <person name="Preece J."/>
            <person name="Michelmore R."/>
        </authorList>
    </citation>
    <scope>NUCLEOTIDE SEQUENCE [LARGE SCALE GENOMIC DNA]</scope>
</reference>
<evidence type="ECO:0000313" key="2">
    <source>
        <dbReference type="Proteomes" id="UP001163603"/>
    </source>
</evidence>
<dbReference type="EMBL" id="CM047744">
    <property type="protein sequence ID" value="KAJ0027574.1"/>
    <property type="molecule type" value="Genomic_DNA"/>
</dbReference>
<sequence length="288" mass="32050">MYFQLEAENYAMGLASVIYNGVQAPLKFDSLVLRFSHPVRPPKLTALHLFHSQCHAHTLCSVGHNRRGRYSPVTVCSKGTEQEHDLSTSGGFLLQSERSRTQSYDNINKSHTSTSVDSPEKQVDEHESFSSSIKTVAFCVCTAVAFGLGVGLKEGVGKASEFFAGMTIMMISRYILEQSLSVDNLFVFVLVFKYFKVPVMYQKRVLSYGIAGAVIFRLTLILLGTATLQRFEAVNLLLAAILLFSSVKLFSSEDDDSDLSDNFIVKTCQRFIPVTSNLSIIFIYIYVS</sequence>
<comment type="caution">
    <text evidence="1">The sequence shown here is derived from an EMBL/GenBank/DDBJ whole genome shotgun (WGS) entry which is preliminary data.</text>
</comment>
<evidence type="ECO:0000313" key="1">
    <source>
        <dbReference type="EMBL" id="KAJ0027574.1"/>
    </source>
</evidence>